<keyword evidence="2" id="KW-1185">Reference proteome</keyword>
<reference evidence="2" key="1">
    <citation type="submission" date="2015-07" db="EMBL/GenBank/DDBJ databases">
        <title>Fjat-10036 dsm4.</title>
        <authorList>
            <person name="Liu B."/>
            <person name="Wang J."/>
            <person name="Zhu Y."/>
            <person name="Liu G."/>
            <person name="Chen Q."/>
            <person name="Chen Z."/>
            <person name="Lan J."/>
            <person name="Che J."/>
            <person name="Ge C."/>
            <person name="Shi H."/>
            <person name="Pan Z."/>
            <person name="Liu X."/>
        </authorList>
    </citation>
    <scope>NUCLEOTIDE SEQUENCE [LARGE SCALE GENOMIC DNA]</scope>
    <source>
        <strain evidence="2">DSM 4</strain>
    </source>
</reference>
<dbReference type="STRING" id="1459.AF332_11635"/>
<proteinExistence type="predicted"/>
<comment type="caution">
    <text evidence="1">The sequence shown here is derived from an EMBL/GenBank/DDBJ whole genome shotgun (WGS) entry which is preliminary data.</text>
</comment>
<dbReference type="AlphaFoldDB" id="A0A0M0GCC3"/>
<dbReference type="OrthoDB" id="9893480at2"/>
<evidence type="ECO:0000313" key="2">
    <source>
        <dbReference type="Proteomes" id="UP000037109"/>
    </source>
</evidence>
<dbReference type="Proteomes" id="UP000037109">
    <property type="component" value="Unassembled WGS sequence"/>
</dbReference>
<name>A0A0M0GCC3_SPOGL</name>
<dbReference type="EMBL" id="LGUF01000007">
    <property type="protein sequence ID" value="KON87413.1"/>
    <property type="molecule type" value="Genomic_DNA"/>
</dbReference>
<organism evidence="1 2">
    <name type="scientific">Sporosarcina globispora</name>
    <name type="common">Bacillus globisporus</name>
    <dbReference type="NCBI Taxonomy" id="1459"/>
    <lineage>
        <taxon>Bacteria</taxon>
        <taxon>Bacillati</taxon>
        <taxon>Bacillota</taxon>
        <taxon>Bacilli</taxon>
        <taxon>Bacillales</taxon>
        <taxon>Caryophanaceae</taxon>
        <taxon>Sporosarcina</taxon>
    </lineage>
</organism>
<accession>A0A0M0GCC3</accession>
<protein>
    <submittedName>
        <fullName evidence="1">Uncharacterized protein</fullName>
    </submittedName>
</protein>
<dbReference type="PATRIC" id="fig|1459.3.peg.2503"/>
<evidence type="ECO:0000313" key="1">
    <source>
        <dbReference type="EMBL" id="KON87413.1"/>
    </source>
</evidence>
<gene>
    <name evidence="1" type="ORF">AF332_11635</name>
</gene>
<dbReference type="RefSeq" id="WP_053434764.1">
    <property type="nucleotide sequence ID" value="NZ_LGUF01000007.1"/>
</dbReference>
<sequence length="80" mass="9448">MKYETYEQVTSAFKNEGYKILAESNDLSWVYMYKIDQIRKNVTLVSWYESDGEVQRISNIEDFLLMDILDEMGYKGSISL</sequence>